<dbReference type="EMBL" id="CAAHFH010000001">
    <property type="protein sequence ID" value="VGO19838.1"/>
    <property type="molecule type" value="Genomic_DNA"/>
</dbReference>
<evidence type="ECO:0000256" key="1">
    <source>
        <dbReference type="SAM" id="SignalP"/>
    </source>
</evidence>
<dbReference type="InterPro" id="IPR011050">
    <property type="entry name" value="Pectin_lyase_fold/virulence"/>
</dbReference>
<accession>A0A6C2UI86</accession>
<dbReference type="PANTHER" id="PTHR37467:SF1">
    <property type="entry name" value="EXPORTED CALCIUM-BINDING GLYCOPROTEIN"/>
    <property type="match status" value="1"/>
</dbReference>
<dbReference type="Proteomes" id="UP000346198">
    <property type="component" value="Unassembled WGS sequence"/>
</dbReference>
<reference evidence="2 3" key="1">
    <citation type="submission" date="2019-04" db="EMBL/GenBank/DDBJ databases">
        <authorList>
            <person name="Van Vliet M D."/>
        </authorList>
    </citation>
    <scope>NUCLEOTIDE SEQUENCE [LARGE SCALE GENOMIC DNA]</scope>
    <source>
        <strain evidence="2 3">F21</strain>
    </source>
</reference>
<organism evidence="2 3">
    <name type="scientific">Pontiella sulfatireligans</name>
    <dbReference type="NCBI Taxonomy" id="2750658"/>
    <lineage>
        <taxon>Bacteria</taxon>
        <taxon>Pseudomonadati</taxon>
        <taxon>Kiritimatiellota</taxon>
        <taxon>Kiritimatiellia</taxon>
        <taxon>Kiritimatiellales</taxon>
        <taxon>Pontiellaceae</taxon>
        <taxon>Pontiella</taxon>
    </lineage>
</organism>
<protein>
    <recommendedName>
        <fullName evidence="4">Pectate lyase C</fullName>
    </recommendedName>
</protein>
<dbReference type="InterPro" id="IPR018247">
    <property type="entry name" value="EF_Hand_1_Ca_BS"/>
</dbReference>
<evidence type="ECO:0000313" key="3">
    <source>
        <dbReference type="Proteomes" id="UP000346198"/>
    </source>
</evidence>
<name>A0A6C2UI86_9BACT</name>
<dbReference type="InterPro" id="IPR009003">
    <property type="entry name" value="Peptidase_S1_PA"/>
</dbReference>
<keyword evidence="1" id="KW-0732">Signal</keyword>
<dbReference type="RefSeq" id="WP_136061309.1">
    <property type="nucleotide sequence ID" value="NZ_CAAHFH010000001.1"/>
</dbReference>
<dbReference type="SUPFAM" id="SSF50494">
    <property type="entry name" value="Trypsin-like serine proteases"/>
    <property type="match status" value="1"/>
</dbReference>
<evidence type="ECO:0000313" key="2">
    <source>
        <dbReference type="EMBL" id="VGO19838.1"/>
    </source>
</evidence>
<dbReference type="PROSITE" id="PS00018">
    <property type="entry name" value="EF_HAND_1"/>
    <property type="match status" value="1"/>
</dbReference>
<feature type="chain" id="PRO_5025442346" description="Pectate lyase C" evidence="1">
    <location>
        <begin position="22"/>
        <end position="1306"/>
    </location>
</feature>
<sequence>MKAVILLAPFVVLMAPLVAGATLPVEGTSIDVVDSIYELEALFVEQQYQWLPISPPSEDVYVHSVKTALPVDWTKFPKTFTSQMYAEMDANGYPIYRVSVYEDPSVYPRERVFLNSYGTEVYRLPVENYDPYSWQTLHFQLEEGEELDEFNRWIFDPAHIAADFALLPELFYADYAETQEAQALESMAIAPMAMLMALPESPTNLVVAINSTTNTNSVVEIEIGYPETFTNRVEVYATTNLTEGEWTIVSSALATTGSTTVVWADTQTNLQFRAYRVGNADLDTDGDGLVDAREVLLYKTDRFSSDSDGDFMDDAWELQYALDPNDDLDMILDPDHDMLPNVYECYYGLNPNSSDSSSITKLRVDPAHAGNSNTYATILGAFNASTNYSIIEMAPGLYIGGANVGLNFPNHPIMLMSDNWGTNRTVEVRSSGFAAFFLSERQDNRTIIRGLNIKQTQGWRSMQMGFYLGHGSGPFYGAAPYFDGVRVDLGDSDWNVGFYGLGSSDKTVRFNNCIIRGANGDHVQSGIYLVDSPKVHVANCSFLNFNSSTNISHGILFGTSSINLGNAPASIDVRIENCFWDQSFATNSNYAVAHASDSTGRYSTEILSAIVPNTAYLLDVDSADGVIQTNGVALRDGLILSNSPCINACTTSTLSWYDFHGQPRDAAPDMGADEYSPVSTNDYDADGLTDYEEAFEYLTSIFDYDSDEDGVGDGDEVLCGTSPTNIENYCVTILGEVDNQTGMSAMIRASYTLGMAGWSASNSTVVSDGQFRYPHQIINSPLPPVIQVLVDVDGDNAFDWGEPFYTSTLDITNHDSGISFTLFDNDGDNVPDADEVSCGTDPNHPLHYCVSLQGTVTNLSSLTGTVYAAAVLMDFSIPPTPWDIVQGKVEKTVLQQVVVTNGTFLIDPVVVDQRTSNEVWSLWLELYQDIATNGALDFFEPMTQLVVSVTNHTMDYDLELPMSIYDGDYDRIPDWWEYLNGLSYTNAADAFADPDGDWIDNLWEYKLGTDLYAYNTNNYAFADAMRAVDTRLIGKSPSNSIEILSTYDNTTPEYIRNTNCWAADIDLTMCSPWNSFDSYKRAGTLISPRHALFVNHIFALPPGGFFNVPPGETLRFVDATNGVYIATIESIHNIDTNHADLTVAVLSQDVPTNRFSFVKILPDNYTNYLGQVNIHVPGLCLDQKERALIHDLYSVRSITATNISFIAGDCSYSLPIYGSRTNYYDSSIDGLGGPGMRKFDSGNPGFIILNHEPILTTLWVYPHGGSGTSIVNFKGEINDVMSLTGYTLSTIDLSDLGYQEIPESLR</sequence>
<feature type="signal peptide" evidence="1">
    <location>
        <begin position="1"/>
        <end position="21"/>
    </location>
</feature>
<gene>
    <name evidence="2" type="ORF">SCARR_01898</name>
</gene>
<dbReference type="InterPro" id="IPR053180">
    <property type="entry name" value="Ca-binding_acidic-repeat"/>
</dbReference>
<keyword evidence="3" id="KW-1185">Reference proteome</keyword>
<evidence type="ECO:0008006" key="4">
    <source>
        <dbReference type="Google" id="ProtNLM"/>
    </source>
</evidence>
<dbReference type="PANTHER" id="PTHR37467">
    <property type="entry name" value="EXPORTED CALCIUM-BINDING GLYCOPROTEIN-RELATED"/>
    <property type="match status" value="1"/>
</dbReference>
<dbReference type="SUPFAM" id="SSF51126">
    <property type="entry name" value="Pectin lyase-like"/>
    <property type="match status" value="1"/>
</dbReference>
<proteinExistence type="predicted"/>